<reference evidence="2" key="1">
    <citation type="submission" date="2019-01" db="EMBL/GenBank/DDBJ databases">
        <title>Gri0909 isolated from a small marine red alga.</title>
        <authorList>
            <person name="Kim J."/>
            <person name="Jeong S.E."/>
            <person name="Jeon C.O."/>
        </authorList>
    </citation>
    <scope>NUCLEOTIDE SEQUENCE [LARGE SCALE GENOMIC DNA]</scope>
    <source>
        <strain evidence="2">Gri0909</strain>
    </source>
</reference>
<dbReference type="OrthoDB" id="8111384at2"/>
<name>A0A437QPM1_9PROT</name>
<sequence>MEKIGRREFLKMGSGLAGGAALMLPFGMVGGAQAAGSSPEYLTMVGGGQGGAWYLGAAAIAEMSKKMWPDVSTTVTPGGGIANLKGVGAKKIEVGFAFAMDVTAAYKGMLKFEGKPIKNLRALMSTNGAYLSTVAKPDIKSYADLAGKSAAPGRAGMTGLASFERIVNQMGIAGDVKIVNTGYGEMSSLFQDNVVQSATVIGSIPHPVVDEILSVSEGHVLPVDDAVASALAEAYNYEKVTIPAGTFKGQDADIPTIGSVTQVTTYAELPDEWAYNIVKATWEGRQRMIQAHKAYGEFGEEIAVKGVRIPFHPGAEQYWKEIGLL</sequence>
<dbReference type="Pfam" id="PF16868">
    <property type="entry name" value="NMT1_3"/>
    <property type="match status" value="1"/>
</dbReference>
<dbReference type="InterPro" id="IPR011852">
    <property type="entry name" value="TRAP_TAXI"/>
</dbReference>
<keyword evidence="2" id="KW-1185">Reference proteome</keyword>
<dbReference type="Gene3D" id="3.40.190.10">
    <property type="entry name" value="Periplasmic binding protein-like II"/>
    <property type="match status" value="2"/>
</dbReference>
<comment type="caution">
    <text evidence="1">The sequence shown here is derived from an EMBL/GenBank/DDBJ whole genome shotgun (WGS) entry which is preliminary data.</text>
</comment>
<dbReference type="PANTHER" id="PTHR42941:SF1">
    <property type="entry name" value="SLL1037 PROTEIN"/>
    <property type="match status" value="1"/>
</dbReference>
<evidence type="ECO:0000313" key="1">
    <source>
        <dbReference type="EMBL" id="RVU36476.1"/>
    </source>
</evidence>
<dbReference type="Proteomes" id="UP000287447">
    <property type="component" value="Unassembled WGS sequence"/>
</dbReference>
<dbReference type="RefSeq" id="WP_127765952.1">
    <property type="nucleotide sequence ID" value="NZ_SADE01000002.1"/>
</dbReference>
<dbReference type="AlphaFoldDB" id="A0A437QPM1"/>
<proteinExistence type="predicted"/>
<evidence type="ECO:0000313" key="2">
    <source>
        <dbReference type="Proteomes" id="UP000287447"/>
    </source>
</evidence>
<dbReference type="NCBIfam" id="TIGR02122">
    <property type="entry name" value="TRAP_TAXI"/>
    <property type="match status" value="1"/>
</dbReference>
<dbReference type="EMBL" id="SADE01000002">
    <property type="protein sequence ID" value="RVU36476.1"/>
    <property type="molecule type" value="Genomic_DNA"/>
</dbReference>
<dbReference type="SUPFAM" id="SSF53850">
    <property type="entry name" value="Periplasmic binding protein-like II"/>
    <property type="match status" value="1"/>
</dbReference>
<organism evidence="1 2">
    <name type="scientific">Hwanghaeella grinnelliae</name>
    <dbReference type="NCBI Taxonomy" id="2500179"/>
    <lineage>
        <taxon>Bacteria</taxon>
        <taxon>Pseudomonadati</taxon>
        <taxon>Pseudomonadota</taxon>
        <taxon>Alphaproteobacteria</taxon>
        <taxon>Rhodospirillales</taxon>
        <taxon>Rhodospirillaceae</taxon>
        <taxon>Hwanghaeella</taxon>
    </lineage>
</organism>
<accession>A0A437QPM1</accession>
<dbReference type="PROSITE" id="PS51318">
    <property type="entry name" value="TAT"/>
    <property type="match status" value="1"/>
</dbReference>
<dbReference type="InterPro" id="IPR006311">
    <property type="entry name" value="TAT_signal"/>
</dbReference>
<protein>
    <submittedName>
        <fullName evidence="1">TAXI family TRAP transporter solute-binding subunit</fullName>
    </submittedName>
</protein>
<dbReference type="PANTHER" id="PTHR42941">
    <property type="entry name" value="SLL1037 PROTEIN"/>
    <property type="match status" value="1"/>
</dbReference>
<gene>
    <name evidence="1" type="ORF">EOI86_14885</name>
</gene>